<dbReference type="InterPro" id="IPR013249">
    <property type="entry name" value="RNA_pol_sigma70_r4_t2"/>
</dbReference>
<dbReference type="SUPFAM" id="SSF88659">
    <property type="entry name" value="Sigma3 and sigma4 domains of RNA polymerase sigma factors"/>
    <property type="match status" value="1"/>
</dbReference>
<dbReference type="Gene3D" id="1.10.1740.10">
    <property type="match status" value="1"/>
</dbReference>
<dbReference type="Gene3D" id="1.10.10.10">
    <property type="entry name" value="Winged helix-like DNA-binding domain superfamily/Winged helix DNA-binding domain"/>
    <property type="match status" value="1"/>
</dbReference>
<evidence type="ECO:0000256" key="4">
    <source>
        <dbReference type="ARBA" id="ARBA00023163"/>
    </source>
</evidence>
<dbReference type="RefSeq" id="WP_076411469.1">
    <property type="nucleotide sequence ID" value="NZ_AP028040.1"/>
</dbReference>
<dbReference type="GO" id="GO:0003677">
    <property type="term" value="F:DNA binding"/>
    <property type="evidence" value="ECO:0007669"/>
    <property type="project" value="InterPro"/>
</dbReference>
<comment type="caution">
    <text evidence="7">The sequence shown here is derived from an EMBL/GenBank/DDBJ whole genome shotgun (WGS) entry which is preliminary data.</text>
</comment>
<gene>
    <name evidence="7" type="ORF">BIZ92_25135</name>
</gene>
<evidence type="ECO:0000259" key="6">
    <source>
        <dbReference type="Pfam" id="PF08281"/>
    </source>
</evidence>
<evidence type="ECO:0000256" key="2">
    <source>
        <dbReference type="ARBA" id="ARBA00023015"/>
    </source>
</evidence>
<dbReference type="NCBIfam" id="TIGR02937">
    <property type="entry name" value="sigma70-ECF"/>
    <property type="match status" value="1"/>
</dbReference>
<accession>A0A1R1JVJ3</accession>
<dbReference type="OrthoDB" id="8654550at2"/>
<dbReference type="InterPro" id="IPR007627">
    <property type="entry name" value="RNA_pol_sigma70_r2"/>
</dbReference>
<keyword evidence="2" id="KW-0805">Transcription regulation</keyword>
<dbReference type="InterPro" id="IPR013325">
    <property type="entry name" value="RNA_pol_sigma_r2"/>
</dbReference>
<dbReference type="PANTHER" id="PTHR43133">
    <property type="entry name" value="RNA POLYMERASE ECF-TYPE SIGMA FACTO"/>
    <property type="match status" value="1"/>
</dbReference>
<dbReference type="InterPro" id="IPR013324">
    <property type="entry name" value="RNA_pol_sigma_r3/r4-like"/>
</dbReference>
<evidence type="ECO:0000313" key="7">
    <source>
        <dbReference type="EMBL" id="OMG89028.1"/>
    </source>
</evidence>
<dbReference type="AlphaFoldDB" id="A0A1R1JVJ3"/>
<protein>
    <submittedName>
        <fullName evidence="7">RNA polymerase subunit sigma</fullName>
    </submittedName>
</protein>
<dbReference type="Pfam" id="PF04542">
    <property type="entry name" value="Sigma70_r2"/>
    <property type="match status" value="1"/>
</dbReference>
<dbReference type="Proteomes" id="UP000187251">
    <property type="component" value="Unassembled WGS sequence"/>
</dbReference>
<keyword evidence="4" id="KW-0804">Transcription</keyword>
<feature type="domain" description="RNA polymerase sigma-70 region 2" evidence="5">
    <location>
        <begin position="8"/>
        <end position="76"/>
    </location>
</feature>
<evidence type="ECO:0000256" key="3">
    <source>
        <dbReference type="ARBA" id="ARBA00023082"/>
    </source>
</evidence>
<reference evidence="7 8" key="1">
    <citation type="submission" date="2016-09" db="EMBL/GenBank/DDBJ databases">
        <title>Phylogenomics of Achromobacter.</title>
        <authorList>
            <person name="Jeukens J."/>
            <person name="Freschi L."/>
            <person name="Vincent A.T."/>
            <person name="Emond-Rheault J.-G."/>
            <person name="Kukavica-Ibrulj I."/>
            <person name="Charette S.J."/>
            <person name="Levesque R.C."/>
        </authorList>
    </citation>
    <scope>NUCLEOTIDE SEQUENCE [LARGE SCALE GENOMIC DNA]</scope>
    <source>
        <strain evidence="7 8">AUS488</strain>
    </source>
</reference>
<dbReference type="InterPro" id="IPR039425">
    <property type="entry name" value="RNA_pol_sigma-70-like"/>
</dbReference>
<organism evidence="7 8">
    <name type="scientific">Alcaligenes xylosoxydans xylosoxydans</name>
    <name type="common">Achromobacter xylosoxidans</name>
    <dbReference type="NCBI Taxonomy" id="85698"/>
    <lineage>
        <taxon>Bacteria</taxon>
        <taxon>Pseudomonadati</taxon>
        <taxon>Pseudomonadota</taxon>
        <taxon>Betaproteobacteria</taxon>
        <taxon>Burkholderiales</taxon>
        <taxon>Alcaligenaceae</taxon>
        <taxon>Achromobacter</taxon>
    </lineage>
</organism>
<dbReference type="PANTHER" id="PTHR43133:SF63">
    <property type="entry name" value="RNA POLYMERASE SIGMA FACTOR FECI-RELATED"/>
    <property type="match status" value="1"/>
</dbReference>
<dbReference type="GO" id="GO:0006352">
    <property type="term" value="P:DNA-templated transcription initiation"/>
    <property type="evidence" value="ECO:0007669"/>
    <property type="project" value="InterPro"/>
</dbReference>
<dbReference type="SUPFAM" id="SSF88946">
    <property type="entry name" value="Sigma2 domain of RNA polymerase sigma factors"/>
    <property type="match status" value="1"/>
</dbReference>
<dbReference type="Pfam" id="PF08281">
    <property type="entry name" value="Sigma70_r4_2"/>
    <property type="match status" value="1"/>
</dbReference>
<keyword evidence="3" id="KW-0731">Sigma factor</keyword>
<dbReference type="GO" id="GO:0016987">
    <property type="term" value="F:sigma factor activity"/>
    <property type="evidence" value="ECO:0007669"/>
    <property type="project" value="UniProtKB-KW"/>
</dbReference>
<sequence length="166" mass="18986">MPQTVHTLYTHHYSWLRGWLLHKLGNAFDAADLAQDVFLRVLARRERAAEAAMREPRAYLRTIAHGLVVDHWRRRDLEQAWLEALAAQPEALAPPPELRLELLQALVQIDRMLDTLKPAARKAFLMAQLDGLSCPQIALRLGLSLATVERYIARALRACYALQFEQ</sequence>
<dbReference type="InterPro" id="IPR014284">
    <property type="entry name" value="RNA_pol_sigma-70_dom"/>
</dbReference>
<comment type="similarity">
    <text evidence="1">Belongs to the sigma-70 factor family. ECF subfamily.</text>
</comment>
<dbReference type="EMBL" id="MJMN01000012">
    <property type="protein sequence ID" value="OMG89028.1"/>
    <property type="molecule type" value="Genomic_DNA"/>
</dbReference>
<proteinExistence type="inferred from homology"/>
<dbReference type="CDD" id="cd06171">
    <property type="entry name" value="Sigma70_r4"/>
    <property type="match status" value="1"/>
</dbReference>
<evidence type="ECO:0000256" key="1">
    <source>
        <dbReference type="ARBA" id="ARBA00010641"/>
    </source>
</evidence>
<name>A0A1R1JVJ3_ALCXX</name>
<evidence type="ECO:0000313" key="8">
    <source>
        <dbReference type="Proteomes" id="UP000187251"/>
    </source>
</evidence>
<evidence type="ECO:0000259" key="5">
    <source>
        <dbReference type="Pfam" id="PF04542"/>
    </source>
</evidence>
<dbReference type="InterPro" id="IPR036388">
    <property type="entry name" value="WH-like_DNA-bd_sf"/>
</dbReference>
<feature type="domain" description="RNA polymerase sigma factor 70 region 4 type 2" evidence="6">
    <location>
        <begin position="107"/>
        <end position="159"/>
    </location>
</feature>